<dbReference type="EMBL" id="BMAO01000890">
    <property type="protein sequence ID" value="GFQ69847.1"/>
    <property type="molecule type" value="Genomic_DNA"/>
</dbReference>
<dbReference type="AlphaFoldDB" id="A0A8X6F494"/>
<dbReference type="SUPFAM" id="SSF56672">
    <property type="entry name" value="DNA/RNA polymerases"/>
    <property type="match status" value="1"/>
</dbReference>
<dbReference type="InterPro" id="IPR008042">
    <property type="entry name" value="Retrotrans_Pao"/>
</dbReference>
<dbReference type="Gene3D" id="3.30.420.10">
    <property type="entry name" value="Ribonuclease H-like superfamily/Ribonuclease H"/>
    <property type="match status" value="1"/>
</dbReference>
<evidence type="ECO:0000259" key="1">
    <source>
        <dbReference type="Pfam" id="PF17921"/>
    </source>
</evidence>
<dbReference type="InterPro" id="IPR043502">
    <property type="entry name" value="DNA/RNA_pol_sf"/>
</dbReference>
<protein>
    <submittedName>
        <fullName evidence="3">Integrase catalytic domain-containing protein</fullName>
    </submittedName>
</protein>
<dbReference type="InterPro" id="IPR041588">
    <property type="entry name" value="Integrase_H2C2"/>
</dbReference>
<keyword evidence="4" id="KW-1185">Reference proteome</keyword>
<dbReference type="Pfam" id="PF05380">
    <property type="entry name" value="Peptidase_A17"/>
    <property type="match status" value="1"/>
</dbReference>
<dbReference type="PANTHER" id="PTHR47331:SF1">
    <property type="entry name" value="GAG-LIKE PROTEIN"/>
    <property type="match status" value="1"/>
</dbReference>
<proteinExistence type="predicted"/>
<dbReference type="GO" id="GO:0042575">
    <property type="term" value="C:DNA polymerase complex"/>
    <property type="evidence" value="ECO:0007669"/>
    <property type="project" value="UniProtKB-ARBA"/>
</dbReference>
<evidence type="ECO:0000313" key="4">
    <source>
        <dbReference type="Proteomes" id="UP000887116"/>
    </source>
</evidence>
<dbReference type="InterPro" id="IPR043128">
    <property type="entry name" value="Rev_trsase/Diguanyl_cyclase"/>
</dbReference>
<reference evidence="3" key="1">
    <citation type="submission" date="2020-07" db="EMBL/GenBank/DDBJ databases">
        <title>Multicomponent nature underlies the extraordinary mechanical properties of spider dragline silk.</title>
        <authorList>
            <person name="Kono N."/>
            <person name="Nakamura H."/>
            <person name="Mori M."/>
            <person name="Yoshida Y."/>
            <person name="Ohtoshi R."/>
            <person name="Malay A.D."/>
            <person name="Moran D.A.P."/>
            <person name="Tomita M."/>
            <person name="Numata K."/>
            <person name="Arakawa K."/>
        </authorList>
    </citation>
    <scope>NUCLEOTIDE SEQUENCE</scope>
</reference>
<dbReference type="GO" id="GO:0003676">
    <property type="term" value="F:nucleic acid binding"/>
    <property type="evidence" value="ECO:0007669"/>
    <property type="project" value="InterPro"/>
</dbReference>
<dbReference type="Gene3D" id="3.30.70.270">
    <property type="match status" value="1"/>
</dbReference>
<dbReference type="CDD" id="cd01644">
    <property type="entry name" value="RT_pepA17"/>
    <property type="match status" value="1"/>
</dbReference>
<sequence length="1092" mass="124890">MIPHHDLDSSMRELFGDISLADPAFYKSSPIDVLLGVDLTLPLLRVQTLSMGKDKPFAIRSELGWIIGGKANSSGQNSLQVNHIQLVSDQLINKFWELDSVPCAKPLTSLEEACEDHFVKTHSRDENGRYTVRLPFHSPPTRLGNSKQNAIRRLVSVERHLISNPDKYKLYRNFMKEYLDLKHMELVPDSEINNSNSLYLPHHGVVRDTSCTTKLRVVFDASSKTSSGLSLNDLLMVGPRVQPELFPILIQFRIFNVAICADVEKMFRQIKIHEEDVDWQRILWRDSPTEPIKEYRLTTVTYGTSSAPFISTRTLRQLAIDEQENFPAASRATLCHFYVDDLLSGSATRKGAVQLVSELQEMMKRGGFSLRKWVSNDPGALSNIPEELKAVDSKHTIKDDQHIKILGIAWLPYFDKFTFTITVNETDVWTKRKVLSEVAKIFDPLGWLAPTVIISKIFLQDLWSHHLSWDEELPNSLARQWRIFQEQLPLLTKIKIPRCILIPQAIDVQVHGFCDSSEKAYCAAIYIRSKDATQTVISRLLTSKTRVSPVKTQSLPRLELCSALLLANLLHATLPTLTVPISETFAWSDSKITLAWLKSEPRRWQPFVANRVAQIQELTPNVHWNFVSGLENPADCGTRGIPPTKLENCDLWFNGPDWLRNSTLPIGRFEDNPQLQEDMSTEAKGISKLIMFTVVNAIFKVEFFQKFSLWNKLKRVVAYCLRFVKNCSLAACKRRKSFLTTTELSEAEKAIVKFIQHDHFSMEVSYLSAGKQLPSSNKLIPLTPFYDDFGIIRVGGRLKNSILPESQKHPILLPKTDAVVNLIITDYHLKLLHAGPQLLQSALREKFWILSTRDAVRRVVRRCIPCFRNRPRFAEQIMGDLPEFRVCPSSVFQRTGLDFAGPFLIRSSKGRGSRNTKCYICVFVCLATKAVHFEIVSDLTSRAFIACLKRFVARRGKALTAIPQPTDPDDLRHCDRWRLLTRMTQHFWKRWSSEYLTLLQSRSKWRIFQKNLDIRDLVLIKHDNSPPLQWKLGKVTETFPGKNGKVRVVKVKTQTSKLVRPIAKLCPLPLNICELCLIFFFLPALLWSSILL</sequence>
<feature type="domain" description="DUF5641" evidence="2">
    <location>
        <begin position="976"/>
        <end position="1068"/>
    </location>
</feature>
<comment type="caution">
    <text evidence="3">The sequence shown here is derived from an EMBL/GenBank/DDBJ whole genome shotgun (WGS) entry which is preliminary data.</text>
</comment>
<dbReference type="InterPro" id="IPR012337">
    <property type="entry name" value="RNaseH-like_sf"/>
</dbReference>
<dbReference type="Proteomes" id="UP000887116">
    <property type="component" value="Unassembled WGS sequence"/>
</dbReference>
<dbReference type="SUPFAM" id="SSF53098">
    <property type="entry name" value="Ribonuclease H-like"/>
    <property type="match status" value="1"/>
</dbReference>
<dbReference type="OrthoDB" id="6426087at2759"/>
<dbReference type="Pfam" id="PF17921">
    <property type="entry name" value="Integrase_H2C2"/>
    <property type="match status" value="1"/>
</dbReference>
<gene>
    <name evidence="3" type="primary">AVEN_193675_1</name>
    <name evidence="3" type="ORF">TNCT_83181</name>
</gene>
<evidence type="ECO:0000313" key="3">
    <source>
        <dbReference type="EMBL" id="GFQ69847.1"/>
    </source>
</evidence>
<evidence type="ECO:0000259" key="2">
    <source>
        <dbReference type="Pfam" id="PF18701"/>
    </source>
</evidence>
<dbReference type="PANTHER" id="PTHR47331">
    <property type="entry name" value="PHD-TYPE DOMAIN-CONTAINING PROTEIN"/>
    <property type="match status" value="1"/>
</dbReference>
<dbReference type="Gene3D" id="3.10.10.10">
    <property type="entry name" value="HIV Type 1 Reverse Transcriptase, subunit A, domain 1"/>
    <property type="match status" value="1"/>
</dbReference>
<feature type="domain" description="Integrase zinc-binding" evidence="1">
    <location>
        <begin position="819"/>
        <end position="872"/>
    </location>
</feature>
<organism evidence="3 4">
    <name type="scientific">Trichonephila clavata</name>
    <name type="common">Joro spider</name>
    <name type="synonym">Nephila clavata</name>
    <dbReference type="NCBI Taxonomy" id="2740835"/>
    <lineage>
        <taxon>Eukaryota</taxon>
        <taxon>Metazoa</taxon>
        <taxon>Ecdysozoa</taxon>
        <taxon>Arthropoda</taxon>
        <taxon>Chelicerata</taxon>
        <taxon>Arachnida</taxon>
        <taxon>Araneae</taxon>
        <taxon>Araneomorphae</taxon>
        <taxon>Entelegynae</taxon>
        <taxon>Araneoidea</taxon>
        <taxon>Nephilidae</taxon>
        <taxon>Trichonephila</taxon>
    </lineage>
</organism>
<dbReference type="InterPro" id="IPR036397">
    <property type="entry name" value="RNaseH_sf"/>
</dbReference>
<dbReference type="InterPro" id="IPR040676">
    <property type="entry name" value="DUF5641"/>
</dbReference>
<accession>A0A8X6F494</accession>
<dbReference type="GO" id="GO:0071897">
    <property type="term" value="P:DNA biosynthetic process"/>
    <property type="evidence" value="ECO:0007669"/>
    <property type="project" value="UniProtKB-ARBA"/>
</dbReference>
<dbReference type="Pfam" id="PF18701">
    <property type="entry name" value="DUF5641"/>
    <property type="match status" value="1"/>
</dbReference>
<name>A0A8X6F494_TRICU</name>